<dbReference type="CDD" id="cd05243">
    <property type="entry name" value="SDR_a5"/>
    <property type="match status" value="1"/>
</dbReference>
<dbReference type="EMBL" id="FOJW01000010">
    <property type="protein sequence ID" value="SFB22940.1"/>
    <property type="molecule type" value="Genomic_DNA"/>
</dbReference>
<name>A0A1I0ZEH3_9BACI</name>
<keyword evidence="3" id="KW-1185">Reference proteome</keyword>
<dbReference type="OrthoDB" id="9774199at2"/>
<dbReference type="Proteomes" id="UP000198642">
    <property type="component" value="Unassembled WGS sequence"/>
</dbReference>
<dbReference type="STRING" id="237679.SAMN04488072_110122"/>
<dbReference type="AlphaFoldDB" id="A0A1I0ZEH3"/>
<organism evidence="2 3">
    <name type="scientific">Lentibacillus halodurans</name>
    <dbReference type="NCBI Taxonomy" id="237679"/>
    <lineage>
        <taxon>Bacteria</taxon>
        <taxon>Bacillati</taxon>
        <taxon>Bacillota</taxon>
        <taxon>Bacilli</taxon>
        <taxon>Bacillales</taxon>
        <taxon>Bacillaceae</taxon>
        <taxon>Lentibacillus</taxon>
    </lineage>
</organism>
<dbReference type="InterPro" id="IPR036291">
    <property type="entry name" value="NAD(P)-bd_dom_sf"/>
</dbReference>
<proteinExistence type="predicted"/>
<dbReference type="RefSeq" id="WP_090238962.1">
    <property type="nucleotide sequence ID" value="NZ_FOJW01000010.1"/>
</dbReference>
<dbReference type="InterPro" id="IPR016040">
    <property type="entry name" value="NAD(P)-bd_dom"/>
</dbReference>
<gene>
    <name evidence="2" type="ORF">SAMN04488072_110122</name>
</gene>
<evidence type="ECO:0000313" key="3">
    <source>
        <dbReference type="Proteomes" id="UP000198642"/>
    </source>
</evidence>
<evidence type="ECO:0000259" key="1">
    <source>
        <dbReference type="Pfam" id="PF13460"/>
    </source>
</evidence>
<dbReference type="PANTHER" id="PTHR15020:SF50">
    <property type="entry name" value="UPF0659 PROTEIN YMR090W"/>
    <property type="match status" value="1"/>
</dbReference>
<feature type="domain" description="NAD(P)-binding" evidence="1">
    <location>
        <begin position="8"/>
        <end position="158"/>
    </location>
</feature>
<evidence type="ECO:0000313" key="2">
    <source>
        <dbReference type="EMBL" id="SFB22940.1"/>
    </source>
</evidence>
<dbReference type="PANTHER" id="PTHR15020">
    <property type="entry name" value="FLAVIN REDUCTASE-RELATED"/>
    <property type="match status" value="1"/>
</dbReference>
<dbReference type="Pfam" id="PF13460">
    <property type="entry name" value="NAD_binding_10"/>
    <property type="match status" value="1"/>
</dbReference>
<protein>
    <submittedName>
        <fullName evidence="2">NAD dependent epimerase/dehydratase family protein</fullName>
    </submittedName>
</protein>
<accession>A0A1I0ZEH3</accession>
<reference evidence="2 3" key="1">
    <citation type="submission" date="2016-10" db="EMBL/GenBank/DDBJ databases">
        <authorList>
            <person name="de Groot N.N."/>
        </authorList>
    </citation>
    <scope>NUCLEOTIDE SEQUENCE [LARGE SCALE GENOMIC DNA]</scope>
    <source>
        <strain evidence="2 3">CGMCC 1.3702</strain>
    </source>
</reference>
<sequence>MKRVLVAGATGYLGRYVVKELKKQGFYIKILVRNPDKLNQTGDFLEPPIGEDVDEVAIGDITKPNTLKHVCDNIDYVFSSVGITRKSNGMTFEDVDYQGNVNLLKEAENSHVAKFMYIHVCINDDWKKTGPLIEAKKRFVDVLTASNVDHIIIRPTGYFSDLTSF</sequence>
<dbReference type="Gene3D" id="3.40.50.720">
    <property type="entry name" value="NAD(P)-binding Rossmann-like Domain"/>
    <property type="match status" value="1"/>
</dbReference>
<dbReference type="SUPFAM" id="SSF51735">
    <property type="entry name" value="NAD(P)-binding Rossmann-fold domains"/>
    <property type="match status" value="1"/>
</dbReference>